<name>A0AAD8AKN7_DIPPU</name>
<feature type="transmembrane region" description="Helical" evidence="1">
    <location>
        <begin position="25"/>
        <end position="47"/>
    </location>
</feature>
<organism evidence="2 3">
    <name type="scientific">Diploptera punctata</name>
    <name type="common">Pacific beetle cockroach</name>
    <dbReference type="NCBI Taxonomy" id="6984"/>
    <lineage>
        <taxon>Eukaryota</taxon>
        <taxon>Metazoa</taxon>
        <taxon>Ecdysozoa</taxon>
        <taxon>Arthropoda</taxon>
        <taxon>Hexapoda</taxon>
        <taxon>Insecta</taxon>
        <taxon>Pterygota</taxon>
        <taxon>Neoptera</taxon>
        <taxon>Polyneoptera</taxon>
        <taxon>Dictyoptera</taxon>
        <taxon>Blattodea</taxon>
        <taxon>Blaberoidea</taxon>
        <taxon>Blaberidae</taxon>
        <taxon>Diplopterinae</taxon>
        <taxon>Diploptera</taxon>
    </lineage>
</organism>
<keyword evidence="1" id="KW-0812">Transmembrane</keyword>
<evidence type="ECO:0000313" key="3">
    <source>
        <dbReference type="Proteomes" id="UP001233999"/>
    </source>
</evidence>
<reference evidence="2" key="2">
    <citation type="submission" date="2023-05" db="EMBL/GenBank/DDBJ databases">
        <authorList>
            <person name="Fouks B."/>
        </authorList>
    </citation>
    <scope>NUCLEOTIDE SEQUENCE</scope>
    <source>
        <strain evidence="2">Stay&amp;Tobe</strain>
        <tissue evidence="2">Testes</tissue>
    </source>
</reference>
<dbReference type="Proteomes" id="UP001233999">
    <property type="component" value="Unassembled WGS sequence"/>
</dbReference>
<accession>A0AAD8AKN7</accession>
<feature type="non-terminal residue" evidence="2">
    <location>
        <position position="1"/>
    </location>
</feature>
<evidence type="ECO:0000256" key="1">
    <source>
        <dbReference type="SAM" id="Phobius"/>
    </source>
</evidence>
<reference evidence="2" key="1">
    <citation type="journal article" date="2023" name="IScience">
        <title>Live-bearing cockroach genome reveals convergent evolutionary mechanisms linked to viviparity in insects and beyond.</title>
        <authorList>
            <person name="Fouks B."/>
            <person name="Harrison M.C."/>
            <person name="Mikhailova A.A."/>
            <person name="Marchal E."/>
            <person name="English S."/>
            <person name="Carruthers M."/>
            <person name="Jennings E.C."/>
            <person name="Chiamaka E.L."/>
            <person name="Frigard R.A."/>
            <person name="Pippel M."/>
            <person name="Attardo G.M."/>
            <person name="Benoit J.B."/>
            <person name="Bornberg-Bauer E."/>
            <person name="Tobe S.S."/>
        </authorList>
    </citation>
    <scope>NUCLEOTIDE SEQUENCE</scope>
    <source>
        <strain evidence="2">Stay&amp;Tobe</strain>
    </source>
</reference>
<gene>
    <name evidence="2" type="ORF">L9F63_000958</name>
</gene>
<evidence type="ECO:0000313" key="2">
    <source>
        <dbReference type="EMBL" id="KAJ9600846.1"/>
    </source>
</evidence>
<protein>
    <submittedName>
        <fullName evidence="2">Uncharacterized protein</fullName>
    </submittedName>
</protein>
<keyword evidence="3" id="KW-1185">Reference proteome</keyword>
<dbReference type="EMBL" id="JASPKZ010000043">
    <property type="protein sequence ID" value="KAJ9600846.1"/>
    <property type="molecule type" value="Genomic_DNA"/>
</dbReference>
<proteinExistence type="predicted"/>
<comment type="caution">
    <text evidence="2">The sequence shown here is derived from an EMBL/GenBank/DDBJ whole genome shotgun (WGS) entry which is preliminary data.</text>
</comment>
<keyword evidence="1" id="KW-0472">Membrane</keyword>
<sequence length="130" mass="15015">MTPFDDFMYLMNSVLLGEEPTIEDFILLIGTFVAFIAFILWCCFPVVPKEANPPLQYDSRNYNHYKKIDTALMIKILTCLIRNDVPEKKLESTNLQFNSCLGLIKLQMTGFLDNVTYREIKSALISNYSK</sequence>
<keyword evidence="1" id="KW-1133">Transmembrane helix</keyword>
<dbReference type="AlphaFoldDB" id="A0AAD8AKN7"/>